<dbReference type="GO" id="GO:0003677">
    <property type="term" value="F:DNA binding"/>
    <property type="evidence" value="ECO:0007669"/>
    <property type="project" value="UniProtKB-UniRule"/>
</dbReference>
<keyword evidence="14" id="KW-0648">Protein biosynthesis</keyword>
<dbReference type="PANTHER" id="PTHR42855:SF1">
    <property type="entry name" value="ABC TRANSPORTER DOMAIN-CONTAINING PROTEIN"/>
    <property type="match status" value="1"/>
</dbReference>
<evidence type="ECO:0000256" key="2">
    <source>
        <dbReference type="ARBA" id="ARBA00022737"/>
    </source>
</evidence>
<evidence type="ECO:0000256" key="3">
    <source>
        <dbReference type="ARBA" id="ARBA00022741"/>
    </source>
</evidence>
<sequence>MAPPILKLDDIKLTFGVTPLLDGANLQVEPGDRICLVGRNGSGKSTLMKIAAGLVEAQSGEVFRHPAATIRYLEQAPDFAGYDTVQAYAEAGLGPGDDPYRVTYLLEHLGLTGQENPVSLSGGEARRAALARVMAPEPDILMLDEPTNHLDLPTIEWLESELQQTRSALVLISHDRRFLEKVSTSTVWLDRGQSRRLNRGFAHFEEWRDKVLEEEELEQHKLGKAIEREEHWMRYGVTARRKRNMRRVGELQAMRAEYRGHKGPQGTVQATVTEGRESGKLVIEADAITKSYGKRVIVAPFSLRVHRGDCIGFVGPNGAGKTTLLKMLTGQLEPDSGTVKLGTNLEIATLDQKREDLNPNDTLAHYLTDGRGENLLVNGELKHVTGYMKDFLFQPEQARTPIRNLSGGERARLILARILARPTNLLILDEPTNDLDIETLDLLQEIVAGFSGTVILVSHDRDFLDRTVTSTIAPVNPDEPDGRWIEYAGGYSDMMAQRKGAAEEKRRTEKQEKAKAAPSASASQDPSKAKGKLSFKQKFALENLPKEMEKAQGEIAKREQRMADPQLFTKDPAAFNTLAQEMAKLREKLERMEEEWLELEMLREELEG</sequence>
<comment type="similarity">
    <text evidence="10 11">Belongs to the ABC transporter superfamily. ABCF family. Uup subfamily.</text>
</comment>
<feature type="coiled-coil region" evidence="11">
    <location>
        <begin position="541"/>
        <end position="602"/>
    </location>
</feature>
<evidence type="ECO:0000256" key="7">
    <source>
        <dbReference type="ARBA" id="ARBA00023125"/>
    </source>
</evidence>
<comment type="caution">
    <text evidence="14">The sequence shown here is derived from an EMBL/GenBank/DDBJ whole genome shotgun (WGS) entry which is preliminary data.</text>
</comment>
<comment type="function">
    <text evidence="11">Probably plays a role in ribosome assembly or function. May be involved in resolution of branched DNA intermediates that result from template switching in postreplication gaps. Binds DNA and has ATPase activity.</text>
</comment>
<dbReference type="FunFam" id="3.40.50.300:FF:000309">
    <property type="entry name" value="ABC transporter ATP-binding protein"/>
    <property type="match status" value="1"/>
</dbReference>
<keyword evidence="8 11" id="KW-0234">DNA repair</keyword>
<feature type="binding site" evidence="11">
    <location>
        <begin position="315"/>
        <end position="322"/>
    </location>
    <ligand>
        <name>ATP</name>
        <dbReference type="ChEBI" id="CHEBI:30616"/>
        <label>2</label>
    </ligand>
</feature>
<evidence type="ECO:0000313" key="14">
    <source>
        <dbReference type="EMBL" id="PZP52782.1"/>
    </source>
</evidence>
<comment type="catalytic activity">
    <reaction evidence="9 11">
        <text>ATP + H2O = ADP + phosphate + H(+)</text>
        <dbReference type="Rhea" id="RHEA:13065"/>
        <dbReference type="ChEBI" id="CHEBI:15377"/>
        <dbReference type="ChEBI" id="CHEBI:15378"/>
        <dbReference type="ChEBI" id="CHEBI:30616"/>
        <dbReference type="ChEBI" id="CHEBI:43474"/>
        <dbReference type="ChEBI" id="CHEBI:456216"/>
    </reaction>
</comment>
<feature type="compositionally biased region" description="Basic and acidic residues" evidence="12">
    <location>
        <begin position="500"/>
        <end position="515"/>
    </location>
</feature>
<protein>
    <recommendedName>
        <fullName evidence="11">ATP-binding protein Uup</fullName>
        <ecNumber evidence="11">3.6.1.-</ecNumber>
    </recommendedName>
</protein>
<evidence type="ECO:0000256" key="9">
    <source>
        <dbReference type="ARBA" id="ARBA00049360"/>
    </source>
</evidence>
<feature type="compositionally biased region" description="Low complexity" evidence="12">
    <location>
        <begin position="516"/>
        <end position="526"/>
    </location>
</feature>
<dbReference type="HAMAP" id="MF_00848">
    <property type="entry name" value="Uup"/>
    <property type="match status" value="1"/>
</dbReference>
<feature type="domain" description="ABC transporter" evidence="13">
    <location>
        <begin position="6"/>
        <end position="216"/>
    </location>
</feature>
<dbReference type="GO" id="GO:0016887">
    <property type="term" value="F:ATP hydrolysis activity"/>
    <property type="evidence" value="ECO:0007669"/>
    <property type="project" value="UniProtKB-UniRule"/>
</dbReference>
<dbReference type="Gene3D" id="3.40.50.300">
    <property type="entry name" value="P-loop containing nucleotide triphosphate hydrolases"/>
    <property type="match status" value="2"/>
</dbReference>
<dbReference type="InterPro" id="IPR027417">
    <property type="entry name" value="P-loop_NTPase"/>
</dbReference>
<dbReference type="AlphaFoldDB" id="A0A2W5HBA5"/>
<keyword evidence="6 11" id="KW-0067">ATP-binding</keyword>
<dbReference type="PANTHER" id="PTHR42855">
    <property type="entry name" value="ABC TRANSPORTER ATP-BINDING SUBUNIT"/>
    <property type="match status" value="1"/>
</dbReference>
<dbReference type="SMART" id="SM00382">
    <property type="entry name" value="AAA"/>
    <property type="match status" value="2"/>
</dbReference>
<keyword evidence="11" id="KW-0175">Coiled coil</keyword>
<dbReference type="InterPro" id="IPR003593">
    <property type="entry name" value="AAA+_ATPase"/>
</dbReference>
<keyword evidence="2 11" id="KW-0677">Repeat</keyword>
<gene>
    <name evidence="11" type="primary">uup</name>
    <name evidence="14" type="ORF">DI595_06060</name>
</gene>
<dbReference type="GO" id="GO:0003746">
    <property type="term" value="F:translation elongation factor activity"/>
    <property type="evidence" value="ECO:0007669"/>
    <property type="project" value="UniProtKB-KW"/>
</dbReference>
<evidence type="ECO:0000256" key="12">
    <source>
        <dbReference type="SAM" id="MobiDB-lite"/>
    </source>
</evidence>
<organism evidence="14 15">
    <name type="scientific">Agrobacterium fabrum</name>
    <dbReference type="NCBI Taxonomy" id="1176649"/>
    <lineage>
        <taxon>Bacteria</taxon>
        <taxon>Pseudomonadati</taxon>
        <taxon>Pseudomonadota</taxon>
        <taxon>Alphaproteobacteria</taxon>
        <taxon>Hyphomicrobiales</taxon>
        <taxon>Rhizobiaceae</taxon>
        <taxon>Rhizobium/Agrobacterium group</taxon>
        <taxon>Agrobacterium</taxon>
        <taxon>Agrobacterium tumefaciens complex</taxon>
    </lineage>
</organism>
<keyword evidence="7 11" id="KW-0238">DNA-binding</keyword>
<reference evidence="14 15" key="1">
    <citation type="submission" date="2017-08" db="EMBL/GenBank/DDBJ databases">
        <title>Infants hospitalized years apart are colonized by the same room-sourced microbial strains.</title>
        <authorList>
            <person name="Brooks B."/>
            <person name="Olm M.R."/>
            <person name="Firek B.A."/>
            <person name="Baker R."/>
            <person name="Thomas B.C."/>
            <person name="Morowitz M.J."/>
            <person name="Banfield J.F."/>
        </authorList>
    </citation>
    <scope>NUCLEOTIDE SEQUENCE [LARGE SCALE GENOMIC DNA]</scope>
    <source>
        <strain evidence="14">S2_009_000_R2_73</strain>
    </source>
</reference>
<evidence type="ECO:0000259" key="13">
    <source>
        <dbReference type="PROSITE" id="PS50893"/>
    </source>
</evidence>
<dbReference type="InterPro" id="IPR037118">
    <property type="entry name" value="Val-tRNA_synth_C_sf"/>
</dbReference>
<evidence type="ECO:0000256" key="6">
    <source>
        <dbReference type="ARBA" id="ARBA00022840"/>
    </source>
</evidence>
<dbReference type="Pfam" id="PF16326">
    <property type="entry name" value="ABC_tran_CTD"/>
    <property type="match status" value="1"/>
</dbReference>
<comment type="subcellular location">
    <subcellularLocation>
        <location evidence="11">Cytoplasm</location>
    </subcellularLocation>
    <text evidence="11">Associates with ribosomes.</text>
</comment>
<evidence type="ECO:0000256" key="10">
    <source>
        <dbReference type="ARBA" id="ARBA00061478"/>
    </source>
</evidence>
<dbReference type="InterPro" id="IPR003439">
    <property type="entry name" value="ABC_transporter-like_ATP-bd"/>
</dbReference>
<evidence type="ECO:0000256" key="1">
    <source>
        <dbReference type="ARBA" id="ARBA00022490"/>
    </source>
</evidence>
<dbReference type="GO" id="GO:0006281">
    <property type="term" value="P:DNA repair"/>
    <property type="evidence" value="ECO:0007669"/>
    <property type="project" value="UniProtKB-KW"/>
</dbReference>
<dbReference type="Pfam" id="PF00005">
    <property type="entry name" value="ABC_tran"/>
    <property type="match status" value="2"/>
</dbReference>
<dbReference type="GO" id="GO:0043022">
    <property type="term" value="F:ribosome binding"/>
    <property type="evidence" value="ECO:0007669"/>
    <property type="project" value="UniProtKB-UniRule"/>
</dbReference>
<feature type="binding site" evidence="11">
    <location>
        <begin position="38"/>
        <end position="45"/>
    </location>
    <ligand>
        <name>ATP</name>
        <dbReference type="ChEBI" id="CHEBI:30616"/>
        <label>1</label>
    </ligand>
</feature>
<dbReference type="InterPro" id="IPR032524">
    <property type="entry name" value="ABC_tran_C"/>
</dbReference>
<name>A0A2W5HBA5_9HYPH</name>
<evidence type="ECO:0000313" key="15">
    <source>
        <dbReference type="Proteomes" id="UP000249769"/>
    </source>
</evidence>
<evidence type="ECO:0000256" key="5">
    <source>
        <dbReference type="ARBA" id="ARBA00022801"/>
    </source>
</evidence>
<dbReference type="PROSITE" id="PS50893">
    <property type="entry name" value="ABC_TRANSPORTER_2"/>
    <property type="match status" value="2"/>
</dbReference>
<keyword evidence="5 11" id="KW-0378">Hydrolase</keyword>
<dbReference type="GO" id="GO:0005737">
    <property type="term" value="C:cytoplasm"/>
    <property type="evidence" value="ECO:0007669"/>
    <property type="project" value="UniProtKB-SubCell"/>
</dbReference>
<feature type="region of interest" description="Disordered" evidence="12">
    <location>
        <begin position="496"/>
        <end position="532"/>
    </location>
</feature>
<keyword evidence="3 11" id="KW-0547">Nucleotide-binding</keyword>
<evidence type="ECO:0000256" key="11">
    <source>
        <dbReference type="HAMAP-Rule" id="MF_00848"/>
    </source>
</evidence>
<dbReference type="EMBL" id="QFOL01000040">
    <property type="protein sequence ID" value="PZP52782.1"/>
    <property type="molecule type" value="Genomic_DNA"/>
</dbReference>
<proteinExistence type="inferred from homology"/>
<keyword evidence="14" id="KW-0251">Elongation factor</keyword>
<evidence type="ECO:0000256" key="8">
    <source>
        <dbReference type="ARBA" id="ARBA00023204"/>
    </source>
</evidence>
<keyword evidence="4 11" id="KW-0227">DNA damage</keyword>
<dbReference type="EC" id="3.6.1.-" evidence="11"/>
<dbReference type="GO" id="GO:0005524">
    <property type="term" value="F:ATP binding"/>
    <property type="evidence" value="ECO:0007669"/>
    <property type="project" value="UniProtKB-UniRule"/>
</dbReference>
<dbReference type="Gene3D" id="1.10.287.380">
    <property type="entry name" value="Valyl-tRNA synthetase, C-terminal domain"/>
    <property type="match status" value="1"/>
</dbReference>
<feature type="domain" description="ABC transporter" evidence="13">
    <location>
        <begin position="283"/>
        <end position="524"/>
    </location>
</feature>
<dbReference type="InterPro" id="IPR043686">
    <property type="entry name" value="Uup"/>
</dbReference>
<dbReference type="Proteomes" id="UP000249769">
    <property type="component" value="Unassembled WGS sequence"/>
</dbReference>
<dbReference type="PROSITE" id="PS00211">
    <property type="entry name" value="ABC_TRANSPORTER_1"/>
    <property type="match status" value="2"/>
</dbReference>
<dbReference type="SUPFAM" id="SSF52540">
    <property type="entry name" value="P-loop containing nucleoside triphosphate hydrolases"/>
    <property type="match status" value="2"/>
</dbReference>
<keyword evidence="1 11" id="KW-0963">Cytoplasm</keyword>
<dbReference type="InterPro" id="IPR051309">
    <property type="entry name" value="ABCF_ATPase"/>
</dbReference>
<accession>A0A2W5HBA5</accession>
<dbReference type="InterPro" id="IPR017871">
    <property type="entry name" value="ABC_transporter-like_CS"/>
</dbReference>
<evidence type="ECO:0000256" key="4">
    <source>
        <dbReference type="ARBA" id="ARBA00022763"/>
    </source>
</evidence>
<dbReference type="CDD" id="cd03221">
    <property type="entry name" value="ABCF_EF-3"/>
    <property type="match status" value="2"/>
</dbReference>